<dbReference type="AlphaFoldDB" id="A0A369CB49"/>
<protein>
    <recommendedName>
        <fullName evidence="2">UPF0301 protein DFQ59_105169</fullName>
    </recommendedName>
</protein>
<keyword evidence="4" id="KW-1185">Reference proteome</keyword>
<evidence type="ECO:0000313" key="4">
    <source>
        <dbReference type="Proteomes" id="UP000252707"/>
    </source>
</evidence>
<dbReference type="PANTHER" id="PTHR30327:SF1">
    <property type="entry name" value="UPF0301 PROTEIN YQGE"/>
    <property type="match status" value="1"/>
</dbReference>
<dbReference type="OrthoDB" id="9807486at2"/>
<dbReference type="GO" id="GO:0005829">
    <property type="term" value="C:cytosol"/>
    <property type="evidence" value="ECO:0007669"/>
    <property type="project" value="TreeGrafter"/>
</dbReference>
<dbReference type="InterPro" id="IPR003774">
    <property type="entry name" value="AlgH-like"/>
</dbReference>
<dbReference type="RefSeq" id="WP_114279988.1">
    <property type="nucleotide sequence ID" value="NZ_QPJY01000005.1"/>
</dbReference>
<dbReference type="SUPFAM" id="SSF143456">
    <property type="entry name" value="VC0467-like"/>
    <property type="match status" value="1"/>
</dbReference>
<comment type="caution">
    <text evidence="3">The sequence shown here is derived from an EMBL/GenBank/DDBJ whole genome shotgun (WGS) entry which is preliminary data.</text>
</comment>
<sequence>MFGTTSLRNHFLIAMPALADPNFFHTVTYICEHNDEGAMGIVINRPLDIRLGDVLQHMEIETRDAAVRDQFILGGGPVQTERGFVVHRPVGEWDVSLPVTDEIAVTTSRDILEALALGTGPGDALLALGYAGWGAGQLEREMAENAWLSGPAEAAILFETPLEQRWHAAASLLGVDLDSISSEVGHA</sequence>
<dbReference type="HAMAP" id="MF_00758">
    <property type="entry name" value="UPF0301"/>
    <property type="match status" value="1"/>
</dbReference>
<accession>A0A369CB49</accession>
<evidence type="ECO:0000313" key="3">
    <source>
        <dbReference type="EMBL" id="RCX30335.1"/>
    </source>
</evidence>
<dbReference type="PANTHER" id="PTHR30327">
    <property type="entry name" value="UNCHARACTERIZED PROTEIN YQGE"/>
    <property type="match status" value="1"/>
</dbReference>
<evidence type="ECO:0000256" key="1">
    <source>
        <dbReference type="ARBA" id="ARBA00009600"/>
    </source>
</evidence>
<reference evidence="3 4" key="1">
    <citation type="submission" date="2018-07" db="EMBL/GenBank/DDBJ databases">
        <title>Genomic Encyclopedia of Type Strains, Phase IV (KMG-IV): sequencing the most valuable type-strain genomes for metagenomic binning, comparative biology and taxonomic classification.</title>
        <authorList>
            <person name="Goeker M."/>
        </authorList>
    </citation>
    <scope>NUCLEOTIDE SEQUENCE [LARGE SCALE GENOMIC DNA]</scope>
    <source>
        <strain evidence="3 4">DSM 26407</strain>
    </source>
</reference>
<evidence type="ECO:0000256" key="2">
    <source>
        <dbReference type="HAMAP-Rule" id="MF_00758"/>
    </source>
</evidence>
<organism evidence="3 4">
    <name type="scientific">Thioalbus denitrificans</name>
    <dbReference type="NCBI Taxonomy" id="547122"/>
    <lineage>
        <taxon>Bacteria</taxon>
        <taxon>Pseudomonadati</taxon>
        <taxon>Pseudomonadota</taxon>
        <taxon>Gammaproteobacteria</taxon>
        <taxon>Chromatiales</taxon>
        <taxon>Ectothiorhodospiraceae</taxon>
        <taxon>Thioalbus</taxon>
    </lineage>
</organism>
<proteinExistence type="inferred from homology"/>
<dbReference type="EMBL" id="QPJY01000005">
    <property type="protein sequence ID" value="RCX30335.1"/>
    <property type="molecule type" value="Genomic_DNA"/>
</dbReference>
<dbReference type="Gene3D" id="3.40.1740.10">
    <property type="entry name" value="VC0467-like"/>
    <property type="match status" value="1"/>
</dbReference>
<gene>
    <name evidence="3" type="ORF">DFQ59_105169</name>
</gene>
<dbReference type="NCBIfam" id="NF001266">
    <property type="entry name" value="PRK00228.1-1"/>
    <property type="match status" value="1"/>
</dbReference>
<dbReference type="Proteomes" id="UP000252707">
    <property type="component" value="Unassembled WGS sequence"/>
</dbReference>
<name>A0A369CB49_9GAMM</name>
<dbReference type="Pfam" id="PF02622">
    <property type="entry name" value="DUF179"/>
    <property type="match status" value="1"/>
</dbReference>
<comment type="similarity">
    <text evidence="1 2">Belongs to the UPF0301 (AlgH) family.</text>
</comment>